<gene>
    <name evidence="7" type="ORF">RISK_001857</name>
</gene>
<sequence length="725" mass="75397">MWATAFAFVFGSHTRRQLKLRFKNVSWFHTPLPSLSLHILAHVAPVAMTRINTNVSSLVAQNRLASSNHDLQQSLTRLSTGLRINSASDNPAGLLASQALRSEITGLTKAISNTTRASQIISTADSALGQVSNLLNDVRGLVVEAANTGALSDEEIAANQLQIDSSLEAINRISQTTTFQGKKLLDGSQEFISTLDTVPGVTDFSIDQANLGTSGKIDVEVNVSSAAAKAEISVAAGTFDPPLDGEAVATSKLETNTYYHAVLNDSGIRITGDFDSVQFVDDGNFNNIPAASIAGGVLTLLYDSYDQPHAIGLSASRINALPGIEAHYEGGYSEHTQQTGGVTPVHAGLEVRRSDGGNIAIAYTDADQAATTASFDEQTNTVNIALGTDETGKGFVDIAQLVNDLPSLSGGADLTATVIDSDGEEATGSSQRLNLTAADLSTNLTNFQPKLKGDLIFELKGSAGGETFQFSEGATAQQIAAAVNLVSDSTGVVASIDDGLRFTSQNYGSDESVEIEVIREGDDGTFESNLSQSRGLGSDVEATVNGVKAGGTGNNLSINTSGLDLSVTVEEGSSSNFQFSITGGGATFQLGPNATSTQRASLGIGSVSTGKLGGASGRLYELGSGQAKSLTNDVQGAASIIDEVISKVVGMRGRLGSFQSTTLESNLVSLNETKANLQEADSSIRDADFAQESANLTRAQILVQSGTNVLSLANQNPRNVLSLLG</sequence>
<dbReference type="GO" id="GO:0005198">
    <property type="term" value="F:structural molecule activity"/>
    <property type="evidence" value="ECO:0007669"/>
    <property type="project" value="UniProtKB-UniRule"/>
</dbReference>
<reference evidence="7" key="1">
    <citation type="submission" date="2015-05" db="EMBL/GenBank/DDBJ databases">
        <title>Permanent draft genome of Rhodopirellula islandicus K833.</title>
        <authorList>
            <person name="Kizina J."/>
            <person name="Richter M."/>
            <person name="Glockner F.O."/>
            <person name="Harder J."/>
        </authorList>
    </citation>
    <scope>NUCLEOTIDE SEQUENCE [LARGE SCALE GENOMIC DNA]</scope>
    <source>
        <strain evidence="7">K833</strain>
    </source>
</reference>
<dbReference type="PRINTS" id="PR00207">
    <property type="entry name" value="FLAGELLIN"/>
</dbReference>
<evidence type="ECO:0000259" key="5">
    <source>
        <dbReference type="Pfam" id="PF00669"/>
    </source>
</evidence>
<dbReference type="STRING" id="595434.RISK_001857"/>
<dbReference type="PATRIC" id="fig|595434.4.peg.1777"/>
<keyword evidence="8" id="KW-1185">Reference proteome</keyword>
<organism evidence="7 8">
    <name type="scientific">Rhodopirellula islandica</name>
    <dbReference type="NCBI Taxonomy" id="595434"/>
    <lineage>
        <taxon>Bacteria</taxon>
        <taxon>Pseudomonadati</taxon>
        <taxon>Planctomycetota</taxon>
        <taxon>Planctomycetia</taxon>
        <taxon>Pirellulales</taxon>
        <taxon>Pirellulaceae</taxon>
        <taxon>Rhodopirellula</taxon>
    </lineage>
</organism>
<proteinExistence type="inferred from homology"/>
<evidence type="ECO:0000313" key="8">
    <source>
        <dbReference type="Proteomes" id="UP000036367"/>
    </source>
</evidence>
<keyword evidence="7" id="KW-0282">Flagellum</keyword>
<dbReference type="InterPro" id="IPR001492">
    <property type="entry name" value="Flagellin"/>
</dbReference>
<comment type="function">
    <text evidence="4">Flagellin is the subunit protein which polymerizes to form the filaments of bacterial flagella.</text>
</comment>
<feature type="domain" description="Flagellin C-terminal" evidence="6">
    <location>
        <begin position="640"/>
        <end position="724"/>
    </location>
</feature>
<dbReference type="Proteomes" id="UP000036367">
    <property type="component" value="Unassembled WGS sequence"/>
</dbReference>
<comment type="caution">
    <text evidence="7">The sequence shown here is derived from an EMBL/GenBank/DDBJ whole genome shotgun (WGS) entry which is preliminary data.</text>
</comment>
<evidence type="ECO:0000256" key="2">
    <source>
        <dbReference type="ARBA" id="ARBA00022525"/>
    </source>
</evidence>
<keyword evidence="7" id="KW-0966">Cell projection</keyword>
<protein>
    <recommendedName>
        <fullName evidence="4">Flagellin</fullName>
    </recommendedName>
</protein>
<evidence type="ECO:0000259" key="6">
    <source>
        <dbReference type="Pfam" id="PF00700"/>
    </source>
</evidence>
<comment type="similarity">
    <text evidence="1 4">Belongs to the bacterial flagellin family.</text>
</comment>
<dbReference type="EMBL" id="LECT01000016">
    <property type="protein sequence ID" value="KLU06006.1"/>
    <property type="molecule type" value="Genomic_DNA"/>
</dbReference>
<dbReference type="Pfam" id="PF00700">
    <property type="entry name" value="Flagellin_C"/>
    <property type="match status" value="1"/>
</dbReference>
<dbReference type="InterPro" id="IPR046358">
    <property type="entry name" value="Flagellin_C"/>
</dbReference>
<dbReference type="AlphaFoldDB" id="A0A0J1BHJ7"/>
<name>A0A0J1BHJ7_RHOIS</name>
<evidence type="ECO:0000256" key="1">
    <source>
        <dbReference type="ARBA" id="ARBA00005709"/>
    </source>
</evidence>
<dbReference type="PANTHER" id="PTHR42792">
    <property type="entry name" value="FLAGELLIN"/>
    <property type="match status" value="1"/>
</dbReference>
<keyword evidence="2 4" id="KW-0964">Secreted</keyword>
<dbReference type="Pfam" id="PF07196">
    <property type="entry name" value="Flagellin_IN"/>
    <property type="match status" value="1"/>
</dbReference>
<dbReference type="Gene3D" id="1.20.1330.10">
    <property type="entry name" value="f41 fragment of flagellin, N-terminal domain"/>
    <property type="match status" value="2"/>
</dbReference>
<dbReference type="InterPro" id="IPR001029">
    <property type="entry name" value="Flagellin_N"/>
</dbReference>
<keyword evidence="7" id="KW-0969">Cilium</keyword>
<dbReference type="InterPro" id="IPR042187">
    <property type="entry name" value="Flagellin_C_sub2"/>
</dbReference>
<evidence type="ECO:0000313" key="7">
    <source>
        <dbReference type="EMBL" id="KLU06006.1"/>
    </source>
</evidence>
<accession>A0A0J1BHJ7</accession>
<evidence type="ECO:0000256" key="3">
    <source>
        <dbReference type="ARBA" id="ARBA00023143"/>
    </source>
</evidence>
<dbReference type="GO" id="GO:0009288">
    <property type="term" value="C:bacterial-type flagellum"/>
    <property type="evidence" value="ECO:0007669"/>
    <property type="project" value="UniProtKB-SubCell"/>
</dbReference>
<comment type="subcellular location">
    <subcellularLocation>
        <location evidence="4">Secreted</location>
    </subcellularLocation>
    <subcellularLocation>
        <location evidence="4">Bacterial flagellum</location>
    </subcellularLocation>
</comment>
<dbReference type="PANTHER" id="PTHR42792:SF2">
    <property type="entry name" value="FLAGELLIN"/>
    <property type="match status" value="1"/>
</dbReference>
<dbReference type="GO" id="GO:0005576">
    <property type="term" value="C:extracellular region"/>
    <property type="evidence" value="ECO:0007669"/>
    <property type="project" value="UniProtKB-SubCell"/>
</dbReference>
<keyword evidence="3 4" id="KW-0975">Bacterial flagellum</keyword>
<feature type="domain" description="Flagellin N-terminal" evidence="5">
    <location>
        <begin position="51"/>
        <end position="189"/>
    </location>
</feature>
<evidence type="ECO:0000256" key="4">
    <source>
        <dbReference type="RuleBase" id="RU362073"/>
    </source>
</evidence>
<dbReference type="Pfam" id="PF00669">
    <property type="entry name" value="Flagellin_N"/>
    <property type="match status" value="1"/>
</dbReference>
<dbReference type="Gene3D" id="6.10.10.10">
    <property type="entry name" value="Flagellar export chaperone, C-terminal domain"/>
    <property type="match status" value="1"/>
</dbReference>
<dbReference type="SUPFAM" id="SSF64518">
    <property type="entry name" value="Phase 1 flagellin"/>
    <property type="match status" value="2"/>
</dbReference>
<dbReference type="InterPro" id="IPR010810">
    <property type="entry name" value="Flagellin_hook_IN_motif"/>
</dbReference>